<accession>A0A1F7RCI7</accession>
<name>A0A1F7RCI7_9BACT</name>
<proteinExistence type="predicted"/>
<protein>
    <recommendedName>
        <fullName evidence="1">ChsH2 C-terminal OB-fold domain-containing protein</fullName>
    </recommendedName>
</protein>
<dbReference type="AlphaFoldDB" id="A0A1F7RCI7"/>
<dbReference type="PANTHER" id="PTHR34075:SF5">
    <property type="entry name" value="BLR3430 PROTEIN"/>
    <property type="match status" value="1"/>
</dbReference>
<reference evidence="2 3" key="1">
    <citation type="journal article" date="2016" name="Nat. Commun.">
        <title>Thousands of microbial genomes shed light on interconnected biogeochemical processes in an aquifer system.</title>
        <authorList>
            <person name="Anantharaman K."/>
            <person name="Brown C.T."/>
            <person name="Hug L.A."/>
            <person name="Sharon I."/>
            <person name="Castelle C.J."/>
            <person name="Probst A.J."/>
            <person name="Thomas B.C."/>
            <person name="Singh A."/>
            <person name="Wilkins M.J."/>
            <person name="Karaoz U."/>
            <person name="Brodie E.L."/>
            <person name="Williams K.H."/>
            <person name="Hubbard S.S."/>
            <person name="Banfield J.F."/>
        </authorList>
    </citation>
    <scope>NUCLEOTIDE SEQUENCE [LARGE SCALE GENOMIC DNA]</scope>
</reference>
<dbReference type="Proteomes" id="UP000178526">
    <property type="component" value="Unassembled WGS sequence"/>
</dbReference>
<dbReference type="InterPro" id="IPR002878">
    <property type="entry name" value="ChsH2_C"/>
</dbReference>
<dbReference type="Pfam" id="PF01796">
    <property type="entry name" value="OB_ChsH2_C"/>
    <property type="match status" value="1"/>
</dbReference>
<organism evidence="2 3">
    <name type="scientific">Candidatus Schekmanbacteria bacterium GWA2_38_11</name>
    <dbReference type="NCBI Taxonomy" id="1817876"/>
    <lineage>
        <taxon>Bacteria</taxon>
        <taxon>Candidatus Schekmaniibacteriota</taxon>
    </lineage>
</organism>
<gene>
    <name evidence="2" type="ORF">A2042_04090</name>
</gene>
<evidence type="ECO:0000313" key="3">
    <source>
        <dbReference type="Proteomes" id="UP000178526"/>
    </source>
</evidence>
<comment type="caution">
    <text evidence="2">The sequence shown here is derived from an EMBL/GenBank/DDBJ whole genome shotgun (WGS) entry which is preliminary data.</text>
</comment>
<feature type="domain" description="ChsH2 C-terminal OB-fold" evidence="1">
    <location>
        <begin position="37"/>
        <end position="98"/>
    </location>
</feature>
<dbReference type="PANTHER" id="PTHR34075">
    <property type="entry name" value="BLR3430 PROTEIN"/>
    <property type="match status" value="1"/>
</dbReference>
<evidence type="ECO:0000259" key="1">
    <source>
        <dbReference type="Pfam" id="PF01796"/>
    </source>
</evidence>
<dbReference type="InterPro" id="IPR052513">
    <property type="entry name" value="Thioester_dehydratase-like"/>
</dbReference>
<evidence type="ECO:0000313" key="2">
    <source>
        <dbReference type="EMBL" id="OGL38657.1"/>
    </source>
</evidence>
<dbReference type="SUPFAM" id="SSF50249">
    <property type="entry name" value="Nucleic acid-binding proteins"/>
    <property type="match status" value="1"/>
</dbReference>
<dbReference type="EMBL" id="MGDB01000142">
    <property type="protein sequence ID" value="OGL38657.1"/>
    <property type="molecule type" value="Genomic_DNA"/>
</dbReference>
<sequence>MEKKIKVLKCVRCDKHYLPPVNTCSNCEEIFREFSEEEVEGTGKIYSFTVVRVPSKHYKDLAPYLLAIIELEKGLRLIGRVICDDFSKVQIDQPVRLVSSKDRMHSFALIK</sequence>
<dbReference type="InterPro" id="IPR012340">
    <property type="entry name" value="NA-bd_OB-fold"/>
</dbReference>